<dbReference type="PROSITE" id="PS50297">
    <property type="entry name" value="ANK_REP_REGION"/>
    <property type="match status" value="1"/>
</dbReference>
<dbReference type="AlphaFoldDB" id="A0A6A6LLG4"/>
<feature type="transmembrane region" description="Helical" evidence="3">
    <location>
        <begin position="571"/>
        <end position="590"/>
    </location>
</feature>
<feature type="transmembrane region" description="Helical" evidence="3">
    <location>
        <begin position="536"/>
        <end position="565"/>
    </location>
</feature>
<dbReference type="SMART" id="SM00248">
    <property type="entry name" value="ANK"/>
    <property type="match status" value="4"/>
</dbReference>
<name>A0A6A6LLG4_HEVBR</name>
<dbReference type="PROSITE" id="PS50088">
    <property type="entry name" value="ANK_REPEAT"/>
    <property type="match status" value="1"/>
</dbReference>
<feature type="transmembrane region" description="Helical" evidence="3">
    <location>
        <begin position="499"/>
        <end position="524"/>
    </location>
</feature>
<dbReference type="PANTHER" id="PTHR24177:SF292">
    <property type="entry name" value="ANKYRIN REPEAT FAMILY PROTEIN-RELATED"/>
    <property type="match status" value="1"/>
</dbReference>
<keyword evidence="3" id="KW-0472">Membrane</keyword>
<keyword evidence="1" id="KW-0040">ANK repeat</keyword>
<dbReference type="EMBL" id="JAAGAX010000010">
    <property type="protein sequence ID" value="KAF2300963.1"/>
    <property type="molecule type" value="Genomic_DNA"/>
</dbReference>
<feature type="domain" description="PGG" evidence="4">
    <location>
        <begin position="452"/>
        <end position="563"/>
    </location>
</feature>
<dbReference type="GO" id="GO:0016020">
    <property type="term" value="C:membrane"/>
    <property type="evidence" value="ECO:0007669"/>
    <property type="project" value="TreeGrafter"/>
</dbReference>
<accession>A0A6A6LLG4</accession>
<evidence type="ECO:0000256" key="3">
    <source>
        <dbReference type="SAM" id="Phobius"/>
    </source>
</evidence>
<proteinExistence type="predicted"/>
<keyword evidence="3" id="KW-0812">Transmembrane</keyword>
<gene>
    <name evidence="5" type="ORF">GH714_018634</name>
</gene>
<dbReference type="Proteomes" id="UP000467840">
    <property type="component" value="Chromosome 4"/>
</dbReference>
<dbReference type="Pfam" id="PF12796">
    <property type="entry name" value="Ank_2"/>
    <property type="match status" value="1"/>
</dbReference>
<evidence type="ECO:0000313" key="6">
    <source>
        <dbReference type="Proteomes" id="UP000467840"/>
    </source>
</evidence>
<reference evidence="5 6" key="1">
    <citation type="journal article" date="2020" name="Mol. Plant">
        <title>The Chromosome-Based Rubber Tree Genome Provides New Insights into Spurge Genome Evolution and Rubber Biosynthesis.</title>
        <authorList>
            <person name="Liu J."/>
            <person name="Shi C."/>
            <person name="Shi C.C."/>
            <person name="Li W."/>
            <person name="Zhang Q.J."/>
            <person name="Zhang Y."/>
            <person name="Li K."/>
            <person name="Lu H.F."/>
            <person name="Shi C."/>
            <person name="Zhu S.T."/>
            <person name="Xiao Z.Y."/>
            <person name="Nan H."/>
            <person name="Yue Y."/>
            <person name="Zhu X.G."/>
            <person name="Wu Y."/>
            <person name="Hong X.N."/>
            <person name="Fan G.Y."/>
            <person name="Tong Y."/>
            <person name="Zhang D."/>
            <person name="Mao C.L."/>
            <person name="Liu Y.L."/>
            <person name="Hao S.J."/>
            <person name="Liu W.Q."/>
            <person name="Lv M.Q."/>
            <person name="Zhang H.B."/>
            <person name="Liu Y."/>
            <person name="Hu-Tang G.R."/>
            <person name="Wang J.P."/>
            <person name="Wang J.H."/>
            <person name="Sun Y.H."/>
            <person name="Ni S.B."/>
            <person name="Chen W.B."/>
            <person name="Zhang X.C."/>
            <person name="Jiao Y.N."/>
            <person name="Eichler E.E."/>
            <person name="Li G.H."/>
            <person name="Liu X."/>
            <person name="Gao L.Z."/>
        </authorList>
    </citation>
    <scope>NUCLEOTIDE SEQUENCE [LARGE SCALE GENOMIC DNA]</scope>
    <source>
        <strain evidence="6">cv. GT1</strain>
        <tissue evidence="5">Leaf</tissue>
    </source>
</reference>
<dbReference type="Pfam" id="PF13962">
    <property type="entry name" value="PGG"/>
    <property type="match status" value="1"/>
</dbReference>
<feature type="transmembrane region" description="Helical" evidence="3">
    <location>
        <begin position="461"/>
        <end position="479"/>
    </location>
</feature>
<feature type="repeat" description="ANK" evidence="1">
    <location>
        <begin position="100"/>
        <end position="124"/>
    </location>
</feature>
<comment type="caution">
    <text evidence="5">The sequence shown here is derived from an EMBL/GenBank/DDBJ whole genome shotgun (WGS) entry which is preliminary data.</text>
</comment>
<evidence type="ECO:0000256" key="2">
    <source>
        <dbReference type="SAM" id="MobiDB-lite"/>
    </source>
</evidence>
<feature type="region of interest" description="Disordered" evidence="2">
    <location>
        <begin position="1"/>
        <end position="24"/>
    </location>
</feature>
<keyword evidence="6" id="KW-1185">Reference proteome</keyword>
<organism evidence="5 6">
    <name type="scientific">Hevea brasiliensis</name>
    <name type="common">Para rubber tree</name>
    <name type="synonym">Siphonia brasiliensis</name>
    <dbReference type="NCBI Taxonomy" id="3981"/>
    <lineage>
        <taxon>Eukaryota</taxon>
        <taxon>Viridiplantae</taxon>
        <taxon>Streptophyta</taxon>
        <taxon>Embryophyta</taxon>
        <taxon>Tracheophyta</taxon>
        <taxon>Spermatophyta</taxon>
        <taxon>Magnoliopsida</taxon>
        <taxon>eudicotyledons</taxon>
        <taxon>Gunneridae</taxon>
        <taxon>Pentapetalae</taxon>
        <taxon>rosids</taxon>
        <taxon>fabids</taxon>
        <taxon>Malpighiales</taxon>
        <taxon>Euphorbiaceae</taxon>
        <taxon>Crotonoideae</taxon>
        <taxon>Micrandreae</taxon>
        <taxon>Hevea</taxon>
    </lineage>
</organism>
<dbReference type="InterPro" id="IPR026961">
    <property type="entry name" value="PGG_dom"/>
</dbReference>
<dbReference type="Gene3D" id="1.25.40.20">
    <property type="entry name" value="Ankyrin repeat-containing domain"/>
    <property type="match status" value="2"/>
</dbReference>
<evidence type="ECO:0000313" key="5">
    <source>
        <dbReference type="EMBL" id="KAF2300963.1"/>
    </source>
</evidence>
<keyword evidence="3" id="KW-1133">Transmembrane helix</keyword>
<protein>
    <recommendedName>
        <fullName evidence="4">PGG domain-containing protein</fullName>
    </recommendedName>
</protein>
<evidence type="ECO:0000256" key="1">
    <source>
        <dbReference type="PROSITE-ProRule" id="PRU00023"/>
    </source>
</evidence>
<dbReference type="PANTHER" id="PTHR24177">
    <property type="entry name" value="CASKIN"/>
    <property type="match status" value="1"/>
</dbReference>
<sequence length="617" mass="69285">MDQSQFPDSSDNDSNKQSQAIEEERERRSYLPLYKAALRGDWEAASRIFCDDPGAVTAMISGIGEITLHVAIGKGRSSIRFIQMLVELMPADFLVAANNDGETPLHYAAIAGNVQAIRILVTKNRAVLDIKNRYGSLPLHYAAQFCQKEAVSYLLSVTDLSEFSGIHGVRLVNLLIIADFYDIALDVLRRYPKLAIERDYEGTTALATLANKPHAFPSGSNLGFCDRLLYRFASVHSDGVPRGGDLESIADSLKEYQKESKKFGFLHNIKNTKLKHILALELLRLLIMEALDARPSETRMLLKNPVHTSARLGIYEVVVEIIKAYPESVWVVDDDGRNIFHLAIIHRHKFIFSLLNGLSPQNKHHLVTSSTDRHGENMLHLAARVQPSDEIRGTPSDKNSGAALKMHSDMQWFKDVEKIVQPLYREMRNFDGDTPRMKFYEQHKYLAEDADRWMKTITSSCMVVPTLVITVAFAAAFTVPGGNTQDRGIPIYLNQISFMIFAVSDALAFFSSCTSLLMFICIFNSDYSEENAVRSFKLFTFGFISLFFSIATMFAAFGASLHIVLSQKVEWIAAPISLLACVPAALFAYFQFPQWFSVAYSAFKPSIIPQHTEEIIF</sequence>
<evidence type="ECO:0000259" key="4">
    <source>
        <dbReference type="Pfam" id="PF13962"/>
    </source>
</evidence>
<dbReference type="InterPro" id="IPR036770">
    <property type="entry name" value="Ankyrin_rpt-contain_sf"/>
</dbReference>
<dbReference type="SUPFAM" id="SSF48403">
    <property type="entry name" value="Ankyrin repeat"/>
    <property type="match status" value="1"/>
</dbReference>
<dbReference type="InterPro" id="IPR002110">
    <property type="entry name" value="Ankyrin_rpt"/>
</dbReference>